<dbReference type="EMBL" id="QJKJ01006081">
    <property type="protein sequence ID" value="RDX87978.1"/>
    <property type="molecule type" value="Genomic_DNA"/>
</dbReference>
<dbReference type="CDD" id="cd09272">
    <property type="entry name" value="RNase_HI_RT_Ty1"/>
    <property type="match status" value="1"/>
</dbReference>
<dbReference type="Pfam" id="PF25597">
    <property type="entry name" value="SH3_retrovirus"/>
    <property type="match status" value="1"/>
</dbReference>
<comment type="caution">
    <text evidence="3">The sequence shown here is derived from an EMBL/GenBank/DDBJ whole genome shotgun (WGS) entry which is preliminary data.</text>
</comment>
<proteinExistence type="predicted"/>
<evidence type="ECO:0000313" key="3">
    <source>
        <dbReference type="EMBL" id="RDX87978.1"/>
    </source>
</evidence>
<feature type="region of interest" description="Disordered" evidence="1">
    <location>
        <begin position="128"/>
        <end position="155"/>
    </location>
</feature>
<reference evidence="3" key="1">
    <citation type="submission" date="2018-05" db="EMBL/GenBank/DDBJ databases">
        <title>Draft genome of Mucuna pruriens seed.</title>
        <authorList>
            <person name="Nnadi N.E."/>
            <person name="Vos R."/>
            <person name="Hasami M.H."/>
            <person name="Devisetty U.K."/>
            <person name="Aguiy J.C."/>
        </authorList>
    </citation>
    <scope>NUCLEOTIDE SEQUENCE [LARGE SCALE GENOMIC DNA]</scope>
    <source>
        <strain evidence="3">JCA_2017</strain>
    </source>
</reference>
<dbReference type="InterPro" id="IPR039537">
    <property type="entry name" value="Retrotran_Ty1/copia-like"/>
</dbReference>
<protein>
    <recommendedName>
        <fullName evidence="2">Retroviral polymerase SH3-like domain-containing protein</fullName>
    </recommendedName>
</protein>
<accession>A0A371GBP1</accession>
<dbReference type="Proteomes" id="UP000257109">
    <property type="component" value="Unassembled WGS sequence"/>
</dbReference>
<evidence type="ECO:0000313" key="4">
    <source>
        <dbReference type="Proteomes" id="UP000257109"/>
    </source>
</evidence>
<feature type="domain" description="Retroviral polymerase SH3-like" evidence="2">
    <location>
        <begin position="64"/>
        <end position="114"/>
    </location>
</feature>
<gene>
    <name evidence="3" type="ORF">CR513_30488</name>
</gene>
<dbReference type="AlphaFoldDB" id="A0A371GBP1"/>
<dbReference type="PANTHER" id="PTHR42648">
    <property type="entry name" value="TRANSPOSASE, PUTATIVE-RELATED"/>
    <property type="match status" value="1"/>
</dbReference>
<dbReference type="InterPro" id="IPR057670">
    <property type="entry name" value="SH3_retrovirus"/>
</dbReference>
<keyword evidence="4" id="KW-1185">Reference proteome</keyword>
<evidence type="ECO:0000256" key="1">
    <source>
        <dbReference type="SAM" id="MobiDB-lite"/>
    </source>
</evidence>
<dbReference type="PANTHER" id="PTHR42648:SF28">
    <property type="entry name" value="TRANSPOSON-ENCODED PROTEIN WITH RIBONUCLEASE H-LIKE AND RETROVIRUS ZINC FINGER-LIKE DOMAINS"/>
    <property type="match status" value="1"/>
</dbReference>
<dbReference type="OrthoDB" id="7691805at2759"/>
<feature type="non-terminal residue" evidence="3">
    <location>
        <position position="1"/>
    </location>
</feature>
<sequence>MILIQKVRCMLSKAKLPKHFWGETLYTAMHVINLSPTVTLNTEVPDKIWFDKNVKYDHLHAFGCKAFVHVPKDERSKLDMKTMQCIFIGLYDPVEKKLVRSCDVQFMEDQTIEDINKILLNGEQHNYVGDQQLGDGDTPDPPPVQLRRSNRERQSSTRYNFDEYVTLTDREEPECYQEAMESEDRQKGDKSTLVGYSDSDMAGDINSRKFTSGYLIKFKHIDMRYHWIRDALDVKLLELAKVHTNDNDADMMTKALPRRKFESCCEIVGLAITST</sequence>
<dbReference type="STRING" id="157652.A0A371GBP1"/>
<name>A0A371GBP1_MUCPR</name>
<evidence type="ECO:0000259" key="2">
    <source>
        <dbReference type="Pfam" id="PF25597"/>
    </source>
</evidence>
<organism evidence="3 4">
    <name type="scientific">Mucuna pruriens</name>
    <name type="common">Velvet bean</name>
    <name type="synonym">Dolichos pruriens</name>
    <dbReference type="NCBI Taxonomy" id="157652"/>
    <lineage>
        <taxon>Eukaryota</taxon>
        <taxon>Viridiplantae</taxon>
        <taxon>Streptophyta</taxon>
        <taxon>Embryophyta</taxon>
        <taxon>Tracheophyta</taxon>
        <taxon>Spermatophyta</taxon>
        <taxon>Magnoliopsida</taxon>
        <taxon>eudicotyledons</taxon>
        <taxon>Gunneridae</taxon>
        <taxon>Pentapetalae</taxon>
        <taxon>rosids</taxon>
        <taxon>fabids</taxon>
        <taxon>Fabales</taxon>
        <taxon>Fabaceae</taxon>
        <taxon>Papilionoideae</taxon>
        <taxon>50 kb inversion clade</taxon>
        <taxon>NPAAA clade</taxon>
        <taxon>indigoferoid/millettioid clade</taxon>
        <taxon>Phaseoleae</taxon>
        <taxon>Mucuna</taxon>
    </lineage>
</organism>